<dbReference type="EMBL" id="VCAU01000035">
    <property type="protein sequence ID" value="KAF9889518.1"/>
    <property type="molecule type" value="Genomic_DNA"/>
</dbReference>
<evidence type="ECO:0000256" key="13">
    <source>
        <dbReference type="ARBA" id="ARBA00041473"/>
    </source>
</evidence>
<dbReference type="InterPro" id="IPR012334">
    <property type="entry name" value="Pectin_lyas_fold"/>
</dbReference>
<reference evidence="18" key="1">
    <citation type="journal article" date="2019" name="Beilstein J. Org. Chem.">
        <title>Nanangenines: drimane sesquiterpenoids as the dominant metabolite cohort of a novel Australian fungus, Aspergillus nanangensis.</title>
        <authorList>
            <person name="Lacey H.J."/>
            <person name="Gilchrist C.L.M."/>
            <person name="Crombie A."/>
            <person name="Kalaitzis J.A."/>
            <person name="Vuong D."/>
            <person name="Rutledge P.J."/>
            <person name="Turner P."/>
            <person name="Pitt J.I."/>
            <person name="Lacey E."/>
            <person name="Chooi Y.H."/>
            <person name="Piggott A.M."/>
        </authorList>
    </citation>
    <scope>NUCLEOTIDE SEQUENCE</scope>
    <source>
        <strain evidence="18">MST-FP2251</strain>
    </source>
</reference>
<dbReference type="GO" id="GO:0005975">
    <property type="term" value="P:carbohydrate metabolic process"/>
    <property type="evidence" value="ECO:0007669"/>
    <property type="project" value="InterPro"/>
</dbReference>
<protein>
    <recommendedName>
        <fullName evidence="12">galacturonan 1,4-alpha-galacturonidase</fullName>
        <ecNumber evidence="12">3.2.1.67</ecNumber>
    </recommendedName>
    <alternativeName>
        <fullName evidence="13">Galacturan 1,4-alpha-galacturonidase B</fullName>
    </alternativeName>
    <alternativeName>
        <fullName evidence="14">Poly(1,4-alpha-D-galacturonide)galacturonohydrolase B</fullName>
    </alternativeName>
</protein>
<dbReference type="SUPFAM" id="SSF51126">
    <property type="entry name" value="Pectin lyase-like"/>
    <property type="match status" value="1"/>
</dbReference>
<comment type="catalytic activity">
    <reaction evidence="15">
        <text>[(1-&gt;4)-alpha-D-galacturonosyl](n) + H2O = alpha-D-galacturonate + [(1-&gt;4)-alpha-D-galacturonosyl](n-1)</text>
        <dbReference type="Rhea" id="RHEA:14117"/>
        <dbReference type="Rhea" id="RHEA-COMP:14570"/>
        <dbReference type="Rhea" id="RHEA-COMP:14572"/>
        <dbReference type="ChEBI" id="CHEBI:15377"/>
        <dbReference type="ChEBI" id="CHEBI:58658"/>
        <dbReference type="ChEBI" id="CHEBI:140523"/>
        <dbReference type="EC" id="3.2.1.67"/>
    </reaction>
</comment>
<evidence type="ECO:0000256" key="9">
    <source>
        <dbReference type="ARBA" id="ARBA00023295"/>
    </source>
</evidence>
<dbReference type="InterPro" id="IPR000743">
    <property type="entry name" value="Glyco_hydro_28"/>
</dbReference>
<keyword evidence="5" id="KW-0677">Repeat</keyword>
<evidence type="ECO:0000256" key="14">
    <source>
        <dbReference type="ARBA" id="ARBA00042261"/>
    </source>
</evidence>
<evidence type="ECO:0000256" key="8">
    <source>
        <dbReference type="ARBA" id="ARBA00023180"/>
    </source>
</evidence>
<feature type="chain" id="PRO_5042264221" description="galacturonan 1,4-alpha-galacturonidase" evidence="17">
    <location>
        <begin position="16"/>
        <end position="446"/>
    </location>
</feature>
<keyword evidence="6 16" id="KW-0378">Hydrolase</keyword>
<dbReference type="PANTHER" id="PTHR31736">
    <property type="match status" value="1"/>
</dbReference>
<dbReference type="GO" id="GO:0071555">
    <property type="term" value="P:cell wall organization"/>
    <property type="evidence" value="ECO:0007669"/>
    <property type="project" value="UniProtKB-KW"/>
</dbReference>
<gene>
    <name evidence="18" type="ORF">FE257_007228</name>
</gene>
<keyword evidence="8" id="KW-0325">Glycoprotein</keyword>
<keyword evidence="9 16" id="KW-0326">Glycosidase</keyword>
<evidence type="ECO:0000256" key="1">
    <source>
        <dbReference type="ARBA" id="ARBA00004613"/>
    </source>
</evidence>
<evidence type="ECO:0000256" key="12">
    <source>
        <dbReference type="ARBA" id="ARBA00038933"/>
    </source>
</evidence>
<sequence>MKFFTAALFASVVSSFAVDSLISGASVIPATETHELRRIGAHHHKHHDRRTVTIRSSRNDTDDVSRDFLWGIARANRGGRLLLKKGETYVIGKRMDLSFLNNIEVQLDGELKFTDDVPYWQKNYFYYPFQKSISFWRWGGQDIKIFGTGVLNGNGQRWYNEFAGQEILDPDNTYLRPILFLTENATRISVEGITQLNSPCWTNFFVGSNDVSFDDVFITAYSTNISALPKNTDGFDSYNVNGLSVTNTRVDVGDDCFSPKPNTTNIFVQNLWCNNTHGVSMGSIGQYPGVMDIIEHAYLENITLLNGQNGARLKAWAGEGVGYGRINNITYKNIHIENTDNPVVLDQCYFDIESEECAKFPSQVNVTDITFESISGTSSGKEGRVVADLICSPNAVCNNIHLADINLTSPAGSPPVIICEGIQGDIGVECQSSTNATQTKRSLGMS</sequence>
<dbReference type="Pfam" id="PF00295">
    <property type="entry name" value="Glyco_hydro_28"/>
    <property type="match status" value="1"/>
</dbReference>
<keyword evidence="19" id="KW-1185">Reference proteome</keyword>
<comment type="function">
    <text evidence="11">Specific in hydrolyzing the terminal glycosidic bond of polygalacturonic acid and oligogalacturonates.</text>
</comment>
<evidence type="ECO:0000313" key="19">
    <source>
        <dbReference type="Proteomes" id="UP001194746"/>
    </source>
</evidence>
<dbReference type="AlphaFoldDB" id="A0AAD4CPP4"/>
<comment type="similarity">
    <text evidence="2 16">Belongs to the glycosyl hydrolase 28 family.</text>
</comment>
<dbReference type="GO" id="GO:0005576">
    <property type="term" value="C:extracellular region"/>
    <property type="evidence" value="ECO:0007669"/>
    <property type="project" value="UniProtKB-SubCell"/>
</dbReference>
<evidence type="ECO:0000256" key="10">
    <source>
        <dbReference type="ARBA" id="ARBA00023316"/>
    </source>
</evidence>
<dbReference type="Gene3D" id="2.160.20.10">
    <property type="entry name" value="Single-stranded right-handed beta-helix, Pectin lyase-like"/>
    <property type="match status" value="1"/>
</dbReference>
<evidence type="ECO:0000256" key="7">
    <source>
        <dbReference type="ARBA" id="ARBA00023157"/>
    </source>
</evidence>
<dbReference type="GO" id="GO:0047911">
    <property type="term" value="F:galacturan 1,4-alpha-galacturonidase activity"/>
    <property type="evidence" value="ECO:0007669"/>
    <property type="project" value="UniProtKB-EC"/>
</dbReference>
<organism evidence="18 19">
    <name type="scientific">Aspergillus nanangensis</name>
    <dbReference type="NCBI Taxonomy" id="2582783"/>
    <lineage>
        <taxon>Eukaryota</taxon>
        <taxon>Fungi</taxon>
        <taxon>Dikarya</taxon>
        <taxon>Ascomycota</taxon>
        <taxon>Pezizomycotina</taxon>
        <taxon>Eurotiomycetes</taxon>
        <taxon>Eurotiomycetidae</taxon>
        <taxon>Eurotiales</taxon>
        <taxon>Aspergillaceae</taxon>
        <taxon>Aspergillus</taxon>
        <taxon>Aspergillus subgen. Circumdati</taxon>
    </lineage>
</organism>
<comment type="caution">
    <text evidence="18">The sequence shown here is derived from an EMBL/GenBank/DDBJ whole genome shotgun (WGS) entry which is preliminary data.</text>
</comment>
<dbReference type="FunFam" id="2.160.20.10:FF:000040">
    <property type="entry name" value="Probable exopolygalacturonase B"/>
    <property type="match status" value="1"/>
</dbReference>
<dbReference type="PANTHER" id="PTHR31736:SF6">
    <property type="entry name" value="EXOPOLYGALACTURONASE B-RELATED"/>
    <property type="match status" value="1"/>
</dbReference>
<evidence type="ECO:0000256" key="6">
    <source>
        <dbReference type="ARBA" id="ARBA00022801"/>
    </source>
</evidence>
<keyword evidence="3" id="KW-0964">Secreted</keyword>
<dbReference type="Proteomes" id="UP001194746">
    <property type="component" value="Unassembled WGS sequence"/>
</dbReference>
<proteinExistence type="inferred from homology"/>
<dbReference type="EC" id="3.2.1.67" evidence="12"/>
<reference evidence="18" key="2">
    <citation type="submission" date="2020-02" db="EMBL/GenBank/DDBJ databases">
        <authorList>
            <person name="Gilchrist C.L.M."/>
            <person name="Chooi Y.-H."/>
        </authorList>
    </citation>
    <scope>NUCLEOTIDE SEQUENCE</scope>
    <source>
        <strain evidence="18">MST-FP2251</strain>
    </source>
</reference>
<evidence type="ECO:0000256" key="15">
    <source>
        <dbReference type="ARBA" id="ARBA00048766"/>
    </source>
</evidence>
<feature type="signal peptide" evidence="17">
    <location>
        <begin position="1"/>
        <end position="15"/>
    </location>
</feature>
<evidence type="ECO:0000313" key="18">
    <source>
        <dbReference type="EMBL" id="KAF9889518.1"/>
    </source>
</evidence>
<evidence type="ECO:0000256" key="17">
    <source>
        <dbReference type="SAM" id="SignalP"/>
    </source>
</evidence>
<evidence type="ECO:0000256" key="4">
    <source>
        <dbReference type="ARBA" id="ARBA00022729"/>
    </source>
</evidence>
<comment type="subcellular location">
    <subcellularLocation>
        <location evidence="1">Secreted</location>
    </subcellularLocation>
</comment>
<keyword evidence="10" id="KW-0961">Cell wall biogenesis/degradation</keyword>
<evidence type="ECO:0000256" key="3">
    <source>
        <dbReference type="ARBA" id="ARBA00022525"/>
    </source>
</evidence>
<evidence type="ECO:0000256" key="2">
    <source>
        <dbReference type="ARBA" id="ARBA00008834"/>
    </source>
</evidence>
<accession>A0AAD4CPP4</accession>
<evidence type="ECO:0000256" key="16">
    <source>
        <dbReference type="RuleBase" id="RU361169"/>
    </source>
</evidence>
<dbReference type="GO" id="GO:0004650">
    <property type="term" value="F:polygalacturonase activity"/>
    <property type="evidence" value="ECO:0007669"/>
    <property type="project" value="InterPro"/>
</dbReference>
<evidence type="ECO:0000256" key="5">
    <source>
        <dbReference type="ARBA" id="ARBA00022737"/>
    </source>
</evidence>
<keyword evidence="7" id="KW-1015">Disulfide bond</keyword>
<name>A0AAD4CPP4_ASPNN</name>
<keyword evidence="4 17" id="KW-0732">Signal</keyword>
<dbReference type="InterPro" id="IPR011050">
    <property type="entry name" value="Pectin_lyase_fold/virulence"/>
</dbReference>
<evidence type="ECO:0000256" key="11">
    <source>
        <dbReference type="ARBA" id="ARBA00037312"/>
    </source>
</evidence>